<evidence type="ECO:0000256" key="3">
    <source>
        <dbReference type="ARBA" id="ARBA00022989"/>
    </source>
</evidence>
<evidence type="ECO:0000313" key="8">
    <source>
        <dbReference type="EMBL" id="KAG5542767.1"/>
    </source>
</evidence>
<dbReference type="PANTHER" id="PTHR45727:SF2">
    <property type="entry name" value="NPC INTRACELLULAR CHOLESTEROL TRANSPORTER 1"/>
    <property type="match status" value="1"/>
</dbReference>
<evidence type="ECO:0000256" key="5">
    <source>
        <dbReference type="SAM" id="Phobius"/>
    </source>
</evidence>
<keyword evidence="4 5" id="KW-0472">Membrane</keyword>
<feature type="transmembrane region" description="Helical" evidence="5">
    <location>
        <begin position="274"/>
        <end position="294"/>
    </location>
</feature>
<comment type="caution">
    <text evidence="8">The sequence shown here is derived from an EMBL/GenBank/DDBJ whole genome shotgun (WGS) entry which is preliminary data.</text>
</comment>
<keyword evidence="3 5" id="KW-1133">Transmembrane helix</keyword>
<feature type="domain" description="Niemann-Pick C1 N-terminal" evidence="6">
    <location>
        <begin position="4"/>
        <end position="168"/>
    </location>
</feature>
<evidence type="ECO:0000259" key="6">
    <source>
        <dbReference type="Pfam" id="PF16414"/>
    </source>
</evidence>
<dbReference type="InterPro" id="IPR032190">
    <property type="entry name" value="NPC1_N"/>
</dbReference>
<feature type="transmembrane region" description="Helical" evidence="5">
    <location>
        <begin position="389"/>
        <end position="410"/>
    </location>
</feature>
<proteinExistence type="predicted"/>
<name>A0AAV6JQ52_9ERIC</name>
<evidence type="ECO:0008006" key="10">
    <source>
        <dbReference type="Google" id="ProtNLM"/>
    </source>
</evidence>
<dbReference type="GO" id="GO:0032934">
    <property type="term" value="F:sterol binding"/>
    <property type="evidence" value="ECO:0007669"/>
    <property type="project" value="TreeGrafter"/>
</dbReference>
<evidence type="ECO:0000256" key="1">
    <source>
        <dbReference type="ARBA" id="ARBA00004141"/>
    </source>
</evidence>
<keyword evidence="9" id="KW-1185">Reference proteome</keyword>
<accession>A0AAV6JQ52</accession>
<reference evidence="8 9" key="1">
    <citation type="submission" date="2020-08" db="EMBL/GenBank/DDBJ databases">
        <title>Plant Genome Project.</title>
        <authorList>
            <person name="Zhang R.-G."/>
        </authorList>
    </citation>
    <scope>NUCLEOTIDE SEQUENCE [LARGE SCALE GENOMIC DNA]</scope>
    <source>
        <strain evidence="8">WSP0</strain>
        <tissue evidence="8">Leaf</tissue>
    </source>
</reference>
<keyword evidence="2 5" id="KW-0812">Transmembrane</keyword>
<gene>
    <name evidence="8" type="ORF">RHGRI_015770</name>
</gene>
<dbReference type="GO" id="GO:0016020">
    <property type="term" value="C:membrane"/>
    <property type="evidence" value="ECO:0007669"/>
    <property type="project" value="UniProtKB-SubCell"/>
</dbReference>
<feature type="domain" description="NPC1 middle luminal" evidence="7">
    <location>
        <begin position="304"/>
        <end position="384"/>
    </location>
</feature>
<dbReference type="PANTHER" id="PTHR45727">
    <property type="entry name" value="NPC INTRACELLULAR CHOLESTEROL TRANSPORTER 1"/>
    <property type="match status" value="1"/>
</dbReference>
<evidence type="ECO:0000259" key="7">
    <source>
        <dbReference type="Pfam" id="PF22314"/>
    </source>
</evidence>
<dbReference type="Pfam" id="PF22314">
    <property type="entry name" value="NPC1_MLD"/>
    <property type="match status" value="1"/>
</dbReference>
<dbReference type="EMBL" id="JACTNZ010000006">
    <property type="protein sequence ID" value="KAG5542767.1"/>
    <property type="molecule type" value="Genomic_DNA"/>
</dbReference>
<dbReference type="GO" id="GO:0015918">
    <property type="term" value="P:sterol transport"/>
    <property type="evidence" value="ECO:0007669"/>
    <property type="project" value="TreeGrafter"/>
</dbReference>
<dbReference type="AlphaFoldDB" id="A0AAV6JQ52"/>
<dbReference type="Pfam" id="PF16414">
    <property type="entry name" value="NPC1_N"/>
    <property type="match status" value="1"/>
</dbReference>
<evidence type="ECO:0000256" key="4">
    <source>
        <dbReference type="ARBA" id="ARBA00023136"/>
    </source>
</evidence>
<organism evidence="8 9">
    <name type="scientific">Rhododendron griersonianum</name>
    <dbReference type="NCBI Taxonomy" id="479676"/>
    <lineage>
        <taxon>Eukaryota</taxon>
        <taxon>Viridiplantae</taxon>
        <taxon>Streptophyta</taxon>
        <taxon>Embryophyta</taxon>
        <taxon>Tracheophyta</taxon>
        <taxon>Spermatophyta</taxon>
        <taxon>Magnoliopsida</taxon>
        <taxon>eudicotyledons</taxon>
        <taxon>Gunneridae</taxon>
        <taxon>Pentapetalae</taxon>
        <taxon>asterids</taxon>
        <taxon>Ericales</taxon>
        <taxon>Ericaceae</taxon>
        <taxon>Ericoideae</taxon>
        <taxon>Rhodoreae</taxon>
        <taxon>Rhododendron</taxon>
    </lineage>
</organism>
<evidence type="ECO:0000256" key="2">
    <source>
        <dbReference type="ARBA" id="ARBA00022692"/>
    </source>
</evidence>
<sequence>MQVVPFLVGCPACLRNFLNFFCELSCSPNQSLFINVTSVSKVNGNLTVDGIQYYITDNFGEGMYESCAEVKFGTMNTLAMEFIGAGATNFTEWFTFIGTRASLNVPGSPYAIDFEPTAPVSSGMIPMNLTTYSCGDTSLGCSCGDCPSSPVCSSSAPPSPDKKGSCSVRMGSLKVKCVDFVVAILYIILVSAFLGWSLFHRKEKRGPAYQTRPLMNVKGVQETHSVNQQKPENPSIQLIEDNSQTSNVVQLSVVQGCMSKFFRRYGTMVARNPILVLCLSVAVVLLLCLGLIHFKVETQPEKLIVGTTPDAMHSNSSSILTEDNINLLFEIQKKVDGIQANYSGSLISLSDICMKPLGQDCATQSVLQWTNDLMLSVARLQGHTRTMNLAFSSIFLRIMPNFFYLLIAVLKDRKLQCEYQGFGRAVTDRWMLHRSFPPFFCDSISKWIPTITITMGVLNMLTTVFRYVQMISIVIV</sequence>
<dbReference type="Proteomes" id="UP000823749">
    <property type="component" value="Chromosome 6"/>
</dbReference>
<dbReference type="InterPro" id="IPR053956">
    <property type="entry name" value="NPC1_MLD"/>
</dbReference>
<evidence type="ECO:0000313" key="9">
    <source>
        <dbReference type="Proteomes" id="UP000823749"/>
    </source>
</evidence>
<feature type="transmembrane region" description="Helical" evidence="5">
    <location>
        <begin position="180"/>
        <end position="199"/>
    </location>
</feature>
<protein>
    <recommendedName>
        <fullName evidence="10">Niemann-Pick C1 N-terminal domain-containing protein</fullName>
    </recommendedName>
</protein>
<comment type="subcellular location">
    <subcellularLocation>
        <location evidence="1">Membrane</location>
        <topology evidence="1">Multi-pass membrane protein</topology>
    </subcellularLocation>
</comment>